<organism evidence="2 3">
    <name type="scientific">Trapa natans</name>
    <name type="common">Water chestnut</name>
    <dbReference type="NCBI Taxonomy" id="22666"/>
    <lineage>
        <taxon>Eukaryota</taxon>
        <taxon>Viridiplantae</taxon>
        <taxon>Streptophyta</taxon>
        <taxon>Embryophyta</taxon>
        <taxon>Tracheophyta</taxon>
        <taxon>Spermatophyta</taxon>
        <taxon>Magnoliopsida</taxon>
        <taxon>eudicotyledons</taxon>
        <taxon>Gunneridae</taxon>
        <taxon>Pentapetalae</taxon>
        <taxon>rosids</taxon>
        <taxon>malvids</taxon>
        <taxon>Myrtales</taxon>
        <taxon>Lythraceae</taxon>
        <taxon>Trapa</taxon>
    </lineage>
</organism>
<keyword evidence="3" id="KW-1185">Reference proteome</keyword>
<evidence type="ECO:0000256" key="1">
    <source>
        <dbReference type="SAM" id="Phobius"/>
    </source>
</evidence>
<accession>A0AAN7MDC7</accession>
<keyword evidence="1" id="KW-1133">Transmembrane helix</keyword>
<protein>
    <submittedName>
        <fullName evidence="2">Uncharacterized protein</fullName>
    </submittedName>
</protein>
<proteinExistence type="predicted"/>
<name>A0AAN7MDC7_TRANT</name>
<dbReference type="EMBL" id="JAXQNO010000006">
    <property type="protein sequence ID" value="KAK4796387.1"/>
    <property type="molecule type" value="Genomic_DNA"/>
</dbReference>
<dbReference type="Proteomes" id="UP001346149">
    <property type="component" value="Unassembled WGS sequence"/>
</dbReference>
<dbReference type="AlphaFoldDB" id="A0AAN7MDC7"/>
<keyword evidence="1" id="KW-0812">Transmembrane</keyword>
<gene>
    <name evidence="2" type="ORF">SAY86_028713</name>
</gene>
<feature type="transmembrane region" description="Helical" evidence="1">
    <location>
        <begin position="118"/>
        <end position="138"/>
    </location>
</feature>
<keyword evidence="1" id="KW-0472">Membrane</keyword>
<evidence type="ECO:0000313" key="3">
    <source>
        <dbReference type="Proteomes" id="UP001346149"/>
    </source>
</evidence>
<feature type="transmembrane region" description="Helical" evidence="1">
    <location>
        <begin position="183"/>
        <end position="202"/>
    </location>
</feature>
<evidence type="ECO:0000313" key="2">
    <source>
        <dbReference type="EMBL" id="KAK4796387.1"/>
    </source>
</evidence>
<feature type="transmembrane region" description="Helical" evidence="1">
    <location>
        <begin position="144"/>
        <end position="163"/>
    </location>
</feature>
<reference evidence="2 3" key="1">
    <citation type="journal article" date="2023" name="Hortic Res">
        <title>Pangenome of water caltrop reveals structural variations and asymmetric subgenome divergence after allopolyploidization.</title>
        <authorList>
            <person name="Zhang X."/>
            <person name="Chen Y."/>
            <person name="Wang L."/>
            <person name="Yuan Y."/>
            <person name="Fang M."/>
            <person name="Shi L."/>
            <person name="Lu R."/>
            <person name="Comes H.P."/>
            <person name="Ma Y."/>
            <person name="Chen Y."/>
            <person name="Huang G."/>
            <person name="Zhou Y."/>
            <person name="Zheng Z."/>
            <person name="Qiu Y."/>
        </authorList>
    </citation>
    <scope>NUCLEOTIDE SEQUENCE [LARGE SCALE GENOMIC DNA]</scope>
    <source>
        <strain evidence="2">F231</strain>
    </source>
</reference>
<comment type="caution">
    <text evidence="2">The sequence shown here is derived from an EMBL/GenBank/DDBJ whole genome shotgun (WGS) entry which is preliminary data.</text>
</comment>
<sequence length="221" mass="24247">MASHGQRQRWRINVHAKSRVFSLRVRATGTGTATATSIPHDLTALLRLRGFFLKLGSVSSLSNPRSGGGILKSMFRRLFKRNRNHRPPPTPPTERAAPYAALASSVNRLKQLAHEDPVGILSIFLAIFILGAVAAISVQGALDGGAFFPMSLMLTPSSLLLLLLKKLAKGRNLNNMPLTLWKLLVATLIILGCASCEAGKYLNFSKNYVMRYLWEVLKLAI</sequence>